<evidence type="ECO:0000259" key="7">
    <source>
        <dbReference type="Pfam" id="PF01817"/>
    </source>
</evidence>
<dbReference type="InterPro" id="IPR002701">
    <property type="entry name" value="CM_II_prokaryot"/>
</dbReference>
<evidence type="ECO:0000256" key="3">
    <source>
        <dbReference type="ARBA" id="ARBA00012404"/>
    </source>
</evidence>
<accession>A0ABQ8ZWV6</accession>
<keyword evidence="9" id="KW-1185">Reference proteome</keyword>
<dbReference type="Pfam" id="PF01817">
    <property type="entry name" value="CM_2"/>
    <property type="match status" value="1"/>
</dbReference>
<dbReference type="PANTHER" id="PTHR21145">
    <property type="entry name" value="CHORISMATE MUTASE"/>
    <property type="match status" value="1"/>
</dbReference>
<name>A0ABQ8ZWV6_9ROSI</name>
<dbReference type="InterPro" id="IPR037039">
    <property type="entry name" value="CM_AroQ_sf_eucaryotic"/>
</dbReference>
<dbReference type="PROSITE" id="PS51169">
    <property type="entry name" value="CHORISMATE_MUT_3"/>
    <property type="match status" value="1"/>
</dbReference>
<keyword evidence="5" id="KW-0057">Aromatic amino acid biosynthesis</keyword>
<organism evidence="8 9">
    <name type="scientific">Salix suchowensis</name>
    <dbReference type="NCBI Taxonomy" id="1278906"/>
    <lineage>
        <taxon>Eukaryota</taxon>
        <taxon>Viridiplantae</taxon>
        <taxon>Streptophyta</taxon>
        <taxon>Embryophyta</taxon>
        <taxon>Tracheophyta</taxon>
        <taxon>Spermatophyta</taxon>
        <taxon>Magnoliopsida</taxon>
        <taxon>eudicotyledons</taxon>
        <taxon>Gunneridae</taxon>
        <taxon>Pentapetalae</taxon>
        <taxon>rosids</taxon>
        <taxon>fabids</taxon>
        <taxon>Malpighiales</taxon>
        <taxon>Salicaceae</taxon>
        <taxon>Saliceae</taxon>
        <taxon>Salix</taxon>
    </lineage>
</organism>
<feature type="domain" description="Chorismate mutase" evidence="7">
    <location>
        <begin position="27"/>
        <end position="135"/>
    </location>
</feature>
<dbReference type="InterPro" id="IPR036263">
    <property type="entry name" value="Chorismate_II_sf"/>
</dbReference>
<comment type="caution">
    <text evidence="8">The sequence shown here is derived from an EMBL/GenBank/DDBJ whole genome shotgun (WGS) entry which is preliminary data.</text>
</comment>
<evidence type="ECO:0000313" key="8">
    <source>
        <dbReference type="EMBL" id="KAJ6312173.1"/>
    </source>
</evidence>
<evidence type="ECO:0000256" key="2">
    <source>
        <dbReference type="ARBA" id="ARBA00004817"/>
    </source>
</evidence>
<keyword evidence="4" id="KW-0028">Amino-acid biosynthesis</keyword>
<evidence type="ECO:0000313" key="9">
    <source>
        <dbReference type="Proteomes" id="UP001141253"/>
    </source>
</evidence>
<dbReference type="Gene3D" id="1.10.590.10">
    <property type="entry name" value="Chorismate mutase, AroQ class superfamily, eukaryotic"/>
    <property type="match status" value="1"/>
</dbReference>
<reference evidence="8" key="1">
    <citation type="submission" date="2022-10" db="EMBL/GenBank/DDBJ databases">
        <authorList>
            <person name="Hyden B.L."/>
            <person name="Feng K."/>
            <person name="Yates T."/>
            <person name="Jawdy S."/>
            <person name="Smart L.B."/>
            <person name="Muchero W."/>
        </authorList>
    </citation>
    <scope>NUCLEOTIDE SEQUENCE</scope>
    <source>
        <tissue evidence="8">Shoot tip</tissue>
    </source>
</reference>
<dbReference type="EC" id="5.4.99.5" evidence="3"/>
<evidence type="ECO:0000256" key="5">
    <source>
        <dbReference type="ARBA" id="ARBA00023141"/>
    </source>
</evidence>
<evidence type="ECO:0000256" key="4">
    <source>
        <dbReference type="ARBA" id="ARBA00022605"/>
    </source>
</evidence>
<gene>
    <name evidence="8" type="ORF">OIU77_013844</name>
</gene>
<comment type="catalytic activity">
    <reaction evidence="1">
        <text>chorismate = prephenate</text>
        <dbReference type="Rhea" id="RHEA:13897"/>
        <dbReference type="ChEBI" id="CHEBI:29748"/>
        <dbReference type="ChEBI" id="CHEBI:29934"/>
        <dbReference type="EC" id="5.4.99.5"/>
    </reaction>
</comment>
<dbReference type="InterPro" id="IPR008238">
    <property type="entry name" value="Chorismate_mutase_AroQ_euk"/>
</dbReference>
<proteinExistence type="predicted"/>
<reference evidence="8" key="2">
    <citation type="journal article" date="2023" name="Int. J. Mol. Sci.">
        <title>De Novo Assembly and Annotation of 11 Diverse Shrub Willow (Salix) Genomes Reveals Novel Gene Organization in Sex-Linked Regions.</title>
        <authorList>
            <person name="Hyden B."/>
            <person name="Feng K."/>
            <person name="Yates T.B."/>
            <person name="Jawdy S."/>
            <person name="Cereghino C."/>
            <person name="Smart L.B."/>
            <person name="Muchero W."/>
        </authorList>
    </citation>
    <scope>NUCLEOTIDE SEQUENCE</scope>
    <source>
        <tissue evidence="8">Shoot tip</tissue>
    </source>
</reference>
<comment type="pathway">
    <text evidence="2">Metabolic intermediate biosynthesis; prephenate biosynthesis; prephenate from chorismate: step 1/1.</text>
</comment>
<sequence>MVWNMYFTDLLPKLAKAGDDDNCGSAAVCDTVCLQALSRRIHYGKFVAEAKFQESTAEYEAAIKVQDRARLMELLTYETVEAAVKKRVEMKTRKYGQEGSITQQEGAADPIYKVEPHLVAQLYEDWIMPLTKEVEVEYLLRRLD</sequence>
<protein>
    <recommendedName>
        <fullName evidence="3">chorismate mutase</fullName>
        <ecNumber evidence="3">5.4.99.5</ecNumber>
    </recommendedName>
</protein>
<dbReference type="PANTHER" id="PTHR21145:SF15">
    <property type="entry name" value="CHORISMATE MUTASE 3, CHLOROPLASTIC"/>
    <property type="match status" value="1"/>
</dbReference>
<dbReference type="EMBL" id="JAPFFI010000024">
    <property type="protein sequence ID" value="KAJ6312173.1"/>
    <property type="molecule type" value="Genomic_DNA"/>
</dbReference>
<dbReference type="SUPFAM" id="SSF48600">
    <property type="entry name" value="Chorismate mutase II"/>
    <property type="match status" value="1"/>
</dbReference>
<dbReference type="NCBIfam" id="TIGR01802">
    <property type="entry name" value="CM_pl-yst"/>
    <property type="match status" value="1"/>
</dbReference>
<evidence type="ECO:0000256" key="1">
    <source>
        <dbReference type="ARBA" id="ARBA00000824"/>
    </source>
</evidence>
<dbReference type="Proteomes" id="UP001141253">
    <property type="component" value="Chromosome 10"/>
</dbReference>
<evidence type="ECO:0000256" key="6">
    <source>
        <dbReference type="ARBA" id="ARBA00023235"/>
    </source>
</evidence>
<keyword evidence="6" id="KW-0413">Isomerase</keyword>